<protein>
    <submittedName>
        <fullName evidence="1">(rape) hypothetical protein</fullName>
    </submittedName>
</protein>
<sequence>MIEMKIGDKPRKCDVQTHKGDIIKVYYWCWVRSPSLITIYFSCCSISNKKRTIGEDPLAERRKIKEEKQTIGEDPLAERRKIKGLKLGRVLTVVPNPYLTTSSPSVR</sequence>
<proteinExistence type="predicted"/>
<name>A0A816WWY4_BRANA</name>
<accession>A0A816WWY4</accession>
<dbReference type="AlphaFoldDB" id="A0A816WWY4"/>
<reference evidence="1" key="1">
    <citation type="submission" date="2021-01" db="EMBL/GenBank/DDBJ databases">
        <authorList>
            <consortium name="Genoscope - CEA"/>
            <person name="William W."/>
        </authorList>
    </citation>
    <scope>NUCLEOTIDE SEQUENCE</scope>
</reference>
<gene>
    <name evidence="1" type="ORF">DARMORV10_A02P15060.1</name>
</gene>
<organism evidence="1">
    <name type="scientific">Brassica napus</name>
    <name type="common">Rape</name>
    <dbReference type="NCBI Taxonomy" id="3708"/>
    <lineage>
        <taxon>Eukaryota</taxon>
        <taxon>Viridiplantae</taxon>
        <taxon>Streptophyta</taxon>
        <taxon>Embryophyta</taxon>
        <taxon>Tracheophyta</taxon>
        <taxon>Spermatophyta</taxon>
        <taxon>Magnoliopsida</taxon>
        <taxon>eudicotyledons</taxon>
        <taxon>Gunneridae</taxon>
        <taxon>Pentapetalae</taxon>
        <taxon>rosids</taxon>
        <taxon>malvids</taxon>
        <taxon>Brassicales</taxon>
        <taxon>Brassicaceae</taxon>
        <taxon>Brassiceae</taxon>
        <taxon>Brassica</taxon>
    </lineage>
</organism>
<dbReference type="EMBL" id="HG994356">
    <property type="protein sequence ID" value="CAF2138863.1"/>
    <property type="molecule type" value="Genomic_DNA"/>
</dbReference>
<evidence type="ECO:0000313" key="1">
    <source>
        <dbReference type="EMBL" id="CAF2138863.1"/>
    </source>
</evidence>
<dbReference type="Proteomes" id="UP001295469">
    <property type="component" value="Chromosome A02"/>
</dbReference>